<dbReference type="EMBL" id="CP025334">
    <property type="protein sequence ID" value="AZT98999.1"/>
    <property type="molecule type" value="Genomic_DNA"/>
</dbReference>
<evidence type="ECO:0000313" key="4">
    <source>
        <dbReference type="Proteomes" id="UP000282731"/>
    </source>
</evidence>
<dbReference type="Pfam" id="PF13692">
    <property type="entry name" value="Glyco_trans_1_4"/>
    <property type="match status" value="1"/>
</dbReference>
<reference evidence="3 4" key="1">
    <citation type="submission" date="2017-12" db="EMBL/GenBank/DDBJ databases">
        <authorList>
            <person name="Levesque S."/>
        </authorList>
    </citation>
    <scope>NUCLEOTIDE SEQUENCE [LARGE SCALE GENOMIC DNA]</scope>
    <source>
        <strain evidence="3 4">SMQ-1420</strain>
    </source>
</reference>
<dbReference type="PANTHER" id="PTHR45947:SF3">
    <property type="entry name" value="SULFOQUINOVOSYL TRANSFERASE SQD2"/>
    <property type="match status" value="1"/>
</dbReference>
<evidence type="ECO:0000313" key="3">
    <source>
        <dbReference type="EMBL" id="AZT98999.1"/>
    </source>
</evidence>
<dbReference type="AlphaFoldDB" id="A0A3Q9P0B7"/>
<organism evidence="3 4">
    <name type="scientific">Brevibacterium aurantiacum</name>
    <dbReference type="NCBI Taxonomy" id="273384"/>
    <lineage>
        <taxon>Bacteria</taxon>
        <taxon>Bacillati</taxon>
        <taxon>Actinomycetota</taxon>
        <taxon>Actinomycetes</taxon>
        <taxon>Micrococcales</taxon>
        <taxon>Brevibacteriaceae</taxon>
        <taxon>Brevibacterium</taxon>
    </lineage>
</organism>
<protein>
    <recommendedName>
        <fullName evidence="1">D-inositol 3-phosphate glycosyltransferase</fullName>
    </recommendedName>
</protein>
<gene>
    <name evidence="3" type="ORF">CXR27_02680</name>
</gene>
<proteinExistence type="predicted"/>
<dbReference type="InterPro" id="IPR050194">
    <property type="entry name" value="Glycosyltransferase_grp1"/>
</dbReference>
<dbReference type="SUPFAM" id="SSF53756">
    <property type="entry name" value="UDP-Glycosyltransferase/glycogen phosphorylase"/>
    <property type="match status" value="1"/>
</dbReference>
<sequence>MALRRRCADRRHHRSDDLRLLRCRSHPGSPPIPGRKHSAPSQRAHLPAHPAGRVAAQLCLALPRIAVCPRLHHGRTDAGERQYGNDVPCPCVLGSVARSLRTAAAVAAAARSKGGSNRMKILLLSHYYWPEVGAPQRRWTTLVSHFISRGHRVVVAAPHPHYPHTRRDEFFSSQVGRLSTRVDAKLGGTWENGELGERILRVPYLHSGSSMARQLLDQGVASAGAVNAIIGKMRGPHTPDVVISTTPALPFLFAGDIVARALHVPHIAEVRDVWPDLISDLSLVTNAVGRYLPRVATTYLEKKVFPGLLTVVQRRASAVVVTTESFRYLLERRGIQAEVVRSGVARSEIDQAPHKGAGYGTDTKLLYVGTVGRSQDLATVIAAASRVPGVRLRVVGDGTDKLNLQTLAGTLGAPVEFFEQITGRALAEHWEWADAGLVSLGDVPAHSFTVPSKLYSLMARRVPILGVVAGEAAEIISENKAGVVARPGDVDSIVTAMQALVQGVESPNAAGHRWVVDHACVDVMGAEYDRILEQVRS</sequence>
<dbReference type="Gene3D" id="3.40.50.2000">
    <property type="entry name" value="Glycogen Phosphorylase B"/>
    <property type="match status" value="2"/>
</dbReference>
<dbReference type="Proteomes" id="UP000282731">
    <property type="component" value="Chromosome"/>
</dbReference>
<reference evidence="3 4" key="2">
    <citation type="submission" date="2019-01" db="EMBL/GenBank/DDBJ databases">
        <title>Comparative genomic analysis of Brevibacterium aurantiacum sheds light on its evolution and its adaptation to smear-ripened cheeses.</title>
        <authorList>
            <person name="Moineau S."/>
        </authorList>
    </citation>
    <scope>NUCLEOTIDE SEQUENCE [LARGE SCALE GENOMIC DNA]</scope>
    <source>
        <strain evidence="3 4">SMQ-1420</strain>
    </source>
</reference>
<dbReference type="PANTHER" id="PTHR45947">
    <property type="entry name" value="SULFOQUINOVOSYL TRANSFERASE SQD2"/>
    <property type="match status" value="1"/>
</dbReference>
<dbReference type="CDD" id="cd03794">
    <property type="entry name" value="GT4_WbuB-like"/>
    <property type="match status" value="1"/>
</dbReference>
<evidence type="ECO:0000256" key="2">
    <source>
        <dbReference type="SAM" id="MobiDB-lite"/>
    </source>
</evidence>
<accession>A0A3Q9P0B7</accession>
<evidence type="ECO:0000256" key="1">
    <source>
        <dbReference type="ARBA" id="ARBA00021292"/>
    </source>
</evidence>
<name>A0A3Q9P0B7_BREAU</name>
<feature type="region of interest" description="Disordered" evidence="2">
    <location>
        <begin position="21"/>
        <end position="47"/>
    </location>
</feature>
<dbReference type="GO" id="GO:0016758">
    <property type="term" value="F:hexosyltransferase activity"/>
    <property type="evidence" value="ECO:0007669"/>
    <property type="project" value="TreeGrafter"/>
</dbReference>